<comment type="caution">
    <text evidence="8">The sequence shown here is derived from an EMBL/GenBank/DDBJ whole genome shotgun (WGS) entry which is preliminary data.</text>
</comment>
<evidence type="ECO:0000313" key="8">
    <source>
        <dbReference type="EMBL" id="PLT30171.1"/>
    </source>
</evidence>
<dbReference type="GO" id="GO:0005886">
    <property type="term" value="C:plasma membrane"/>
    <property type="evidence" value="ECO:0007669"/>
    <property type="project" value="UniProtKB-SubCell"/>
</dbReference>
<evidence type="ECO:0000256" key="7">
    <source>
        <dbReference type="SAM" id="Phobius"/>
    </source>
</evidence>
<dbReference type="InterPro" id="IPR007140">
    <property type="entry name" value="DUF350"/>
</dbReference>
<keyword evidence="5 7" id="KW-1133">Transmembrane helix</keyword>
<keyword evidence="4 7" id="KW-0812">Transmembrane</keyword>
<proteinExistence type="inferred from homology"/>
<feature type="transmembrane region" description="Helical" evidence="7">
    <location>
        <begin position="43"/>
        <end position="60"/>
    </location>
</feature>
<evidence type="ECO:0000313" key="9">
    <source>
        <dbReference type="Proteomes" id="UP000234748"/>
    </source>
</evidence>
<organism evidence="8 9">
    <name type="scientific">Peribacillus deserti</name>
    <dbReference type="NCBI Taxonomy" id="673318"/>
    <lineage>
        <taxon>Bacteria</taxon>
        <taxon>Bacillati</taxon>
        <taxon>Bacillota</taxon>
        <taxon>Bacilli</taxon>
        <taxon>Bacillales</taxon>
        <taxon>Bacillaceae</taxon>
        <taxon>Peribacillus</taxon>
    </lineage>
</organism>
<dbReference type="PANTHER" id="PTHR40043">
    <property type="entry name" value="UPF0719 INNER MEMBRANE PROTEIN YJFL"/>
    <property type="match status" value="1"/>
</dbReference>
<evidence type="ECO:0000256" key="2">
    <source>
        <dbReference type="ARBA" id="ARBA00005779"/>
    </source>
</evidence>
<reference evidence="8 9" key="1">
    <citation type="submission" date="2017-11" db="EMBL/GenBank/DDBJ databases">
        <title>Comparitive Functional Genomics of Dry Heat Resistant strains isolated from the Viking Spacecraft.</title>
        <authorList>
            <person name="Seuylemezian A."/>
            <person name="Cooper K."/>
            <person name="Vaishampayan P."/>
        </authorList>
    </citation>
    <scope>NUCLEOTIDE SEQUENCE [LARGE SCALE GENOMIC DNA]</scope>
    <source>
        <strain evidence="8 9">V1-29</strain>
    </source>
</reference>
<evidence type="ECO:0000256" key="5">
    <source>
        <dbReference type="ARBA" id="ARBA00022989"/>
    </source>
</evidence>
<comment type="similarity">
    <text evidence="2">Belongs to the UPF0719 family.</text>
</comment>
<evidence type="ECO:0000256" key="4">
    <source>
        <dbReference type="ARBA" id="ARBA00022692"/>
    </source>
</evidence>
<accession>A0A2N5M743</accession>
<feature type="transmembrane region" description="Helical" evidence="7">
    <location>
        <begin position="110"/>
        <end position="129"/>
    </location>
</feature>
<comment type="subcellular location">
    <subcellularLocation>
        <location evidence="1">Cell membrane</location>
        <topology evidence="1">Multi-pass membrane protein</topology>
    </subcellularLocation>
</comment>
<dbReference type="AlphaFoldDB" id="A0A2N5M743"/>
<evidence type="ECO:0000256" key="3">
    <source>
        <dbReference type="ARBA" id="ARBA00022475"/>
    </source>
</evidence>
<dbReference type="PANTHER" id="PTHR40043:SF1">
    <property type="entry name" value="UPF0719 INNER MEMBRANE PROTEIN YJFL"/>
    <property type="match status" value="1"/>
</dbReference>
<name>A0A2N5M743_9BACI</name>
<protein>
    <submittedName>
        <fullName evidence="8">DUF350 domain-containing protein</fullName>
    </submittedName>
</protein>
<dbReference type="OrthoDB" id="1683095at2"/>
<keyword evidence="3" id="KW-1003">Cell membrane</keyword>
<keyword evidence="9" id="KW-1185">Reference proteome</keyword>
<gene>
    <name evidence="8" type="ORF">CUU66_09015</name>
</gene>
<evidence type="ECO:0000256" key="1">
    <source>
        <dbReference type="ARBA" id="ARBA00004651"/>
    </source>
</evidence>
<keyword evidence="6 7" id="KW-0472">Membrane</keyword>
<dbReference type="EMBL" id="PGUY01000027">
    <property type="protein sequence ID" value="PLT30171.1"/>
    <property type="molecule type" value="Genomic_DNA"/>
</dbReference>
<feature type="transmembrane region" description="Helical" evidence="7">
    <location>
        <begin position="72"/>
        <end position="90"/>
    </location>
</feature>
<sequence length="131" mass="14012">MELILNYFAYFGVAVVLLGAGIVLFEITTKVKEFELISKGNKAASLVLTGKILGLSVVLYSSISNSVSIYDLIIWGSIAIITQILAYYLAELLSPKFNVHDAINNDNQAAALLLLALSVAIGLIVAGCLTY</sequence>
<feature type="transmembrane region" description="Helical" evidence="7">
    <location>
        <begin position="7"/>
        <end position="28"/>
    </location>
</feature>
<evidence type="ECO:0000256" key="6">
    <source>
        <dbReference type="ARBA" id="ARBA00023136"/>
    </source>
</evidence>
<dbReference type="Proteomes" id="UP000234748">
    <property type="component" value="Unassembled WGS sequence"/>
</dbReference>
<dbReference type="Pfam" id="PF03994">
    <property type="entry name" value="DUF350"/>
    <property type="match status" value="1"/>
</dbReference>